<organism evidence="8 9">
    <name type="scientific">Pseudopithomyces chartarum</name>
    <dbReference type="NCBI Taxonomy" id="1892770"/>
    <lineage>
        <taxon>Eukaryota</taxon>
        <taxon>Fungi</taxon>
        <taxon>Dikarya</taxon>
        <taxon>Ascomycota</taxon>
        <taxon>Pezizomycotina</taxon>
        <taxon>Dothideomycetes</taxon>
        <taxon>Pleosporomycetidae</taxon>
        <taxon>Pleosporales</taxon>
        <taxon>Massarineae</taxon>
        <taxon>Didymosphaeriaceae</taxon>
        <taxon>Pseudopithomyces</taxon>
    </lineage>
</organism>
<evidence type="ECO:0000313" key="9">
    <source>
        <dbReference type="Proteomes" id="UP001280581"/>
    </source>
</evidence>
<evidence type="ECO:0000256" key="3">
    <source>
        <dbReference type="ARBA" id="ARBA00022478"/>
    </source>
</evidence>
<comment type="subcellular location">
    <subcellularLocation>
        <location evidence="1">Nucleus</location>
    </subcellularLocation>
</comment>
<evidence type="ECO:0000256" key="4">
    <source>
        <dbReference type="ARBA" id="ARBA00023163"/>
    </source>
</evidence>
<dbReference type="InterPro" id="IPR036603">
    <property type="entry name" value="RBP11-like"/>
</dbReference>
<sequence>MLASCSHAQTARVEFNNEHSKLDLTFSLTGVDTSLANALRRILIAEVPTLAIEDVFISQNTSVIQDEVLAQRLGLIPLRGNREALRWLKWYQKDEDLPDHEPKSDENCVRLSLNLECRWKAGGLEKAKQGITDPDQLYENHSVYARDLTFEPWASQSEKFGEDDVRSSHPDILVAKMRPGQQIELLMHAYKGIGQDHAKFSPVATATYRLMPTIDILRPIVGADAKKFARCFPKTVIRLDKVTAEDVAAHPDECAGKEGEPKAVVNNPEADTVSRECLRHPEFADKVKLGRLRDHFIFRIESTGQWDSDELFLESVRLLKVKAARIKRGLEQHKK</sequence>
<dbReference type="GO" id="GO:0006351">
    <property type="term" value="P:DNA-templated transcription"/>
    <property type="evidence" value="ECO:0007669"/>
    <property type="project" value="InterPro"/>
</dbReference>
<dbReference type="PROSITE" id="PS00446">
    <property type="entry name" value="RNA_POL_D_30KD"/>
    <property type="match status" value="1"/>
</dbReference>
<dbReference type="Gene3D" id="2.170.120.12">
    <property type="entry name" value="DNA-directed RNA polymerase, insert domain"/>
    <property type="match status" value="1"/>
</dbReference>
<dbReference type="InterPro" id="IPR011262">
    <property type="entry name" value="DNA-dir_RNA_pol_insert"/>
</dbReference>
<dbReference type="InterPro" id="IPR001514">
    <property type="entry name" value="DNA-dir_RNA_pol_30-40kDasu_CS"/>
</dbReference>
<dbReference type="InterPro" id="IPR050518">
    <property type="entry name" value="Rpo3/RPB3_RNA_Pol_subunit"/>
</dbReference>
<keyword evidence="4" id="KW-0804">Transcription</keyword>
<dbReference type="NCBIfam" id="NF001988">
    <property type="entry name" value="PRK00783.1"/>
    <property type="match status" value="1"/>
</dbReference>
<dbReference type="FunFam" id="2.170.120.12:FF:000003">
    <property type="entry name" value="Dna-directed rna polymerases i and iii subunit"/>
    <property type="match status" value="1"/>
</dbReference>
<keyword evidence="5" id="KW-0539">Nucleus</keyword>
<dbReference type="Proteomes" id="UP001280581">
    <property type="component" value="Unassembled WGS sequence"/>
</dbReference>
<dbReference type="EMBL" id="WVTA01000007">
    <property type="protein sequence ID" value="KAK3208867.1"/>
    <property type="molecule type" value="Genomic_DNA"/>
</dbReference>
<evidence type="ECO:0000256" key="6">
    <source>
        <dbReference type="ARBA" id="ARBA00025804"/>
    </source>
</evidence>
<dbReference type="PANTHER" id="PTHR11800:SF13">
    <property type="entry name" value="DNA-DIRECTED RNA POLYMERASES I AND III SUBUNIT RPAC1"/>
    <property type="match status" value="1"/>
</dbReference>
<dbReference type="GO" id="GO:0003899">
    <property type="term" value="F:DNA-directed RNA polymerase activity"/>
    <property type="evidence" value="ECO:0007669"/>
    <property type="project" value="InterPro"/>
</dbReference>
<dbReference type="GO" id="GO:0005666">
    <property type="term" value="C:RNA polymerase III complex"/>
    <property type="evidence" value="ECO:0007669"/>
    <property type="project" value="TreeGrafter"/>
</dbReference>
<dbReference type="GO" id="GO:0055029">
    <property type="term" value="C:nuclear DNA-directed RNA polymerase complex"/>
    <property type="evidence" value="ECO:0007669"/>
    <property type="project" value="UniProtKB-ARBA"/>
</dbReference>
<comment type="caution">
    <text evidence="8">The sequence shown here is derived from an EMBL/GenBank/DDBJ whole genome shotgun (WGS) entry which is preliminary data.</text>
</comment>
<keyword evidence="9" id="KW-1185">Reference proteome</keyword>
<protein>
    <recommendedName>
        <fullName evidence="2">DNA-directed RNA polymerases I and III subunit RPAC1</fullName>
    </recommendedName>
</protein>
<dbReference type="SMART" id="SM00662">
    <property type="entry name" value="RPOLD"/>
    <property type="match status" value="1"/>
</dbReference>
<dbReference type="PANTHER" id="PTHR11800">
    <property type="entry name" value="DNA-DIRECTED RNA POLYMERASE"/>
    <property type="match status" value="1"/>
</dbReference>
<accession>A0AAN6RIW9</accession>
<comment type="similarity">
    <text evidence="6">Belongs to the archaeal Rpo3/eukaryotic RPB3 RNA polymerase subunit family.</text>
</comment>
<proteinExistence type="inferred from homology"/>
<evidence type="ECO:0000313" key="8">
    <source>
        <dbReference type="EMBL" id="KAK3208867.1"/>
    </source>
</evidence>
<dbReference type="GO" id="GO:0003677">
    <property type="term" value="F:DNA binding"/>
    <property type="evidence" value="ECO:0007669"/>
    <property type="project" value="InterPro"/>
</dbReference>
<dbReference type="GO" id="GO:0046983">
    <property type="term" value="F:protein dimerization activity"/>
    <property type="evidence" value="ECO:0007669"/>
    <property type="project" value="InterPro"/>
</dbReference>
<dbReference type="InterPro" id="IPR036643">
    <property type="entry name" value="RNApol_insert_sf"/>
</dbReference>
<dbReference type="Pfam" id="PF01000">
    <property type="entry name" value="RNA_pol_A_bac"/>
    <property type="match status" value="1"/>
</dbReference>
<evidence type="ECO:0000256" key="1">
    <source>
        <dbReference type="ARBA" id="ARBA00004123"/>
    </source>
</evidence>
<evidence type="ECO:0000259" key="7">
    <source>
        <dbReference type="SMART" id="SM00662"/>
    </source>
</evidence>
<reference evidence="8 9" key="1">
    <citation type="submission" date="2021-02" db="EMBL/GenBank/DDBJ databases">
        <title>Genome assembly of Pseudopithomyces chartarum.</title>
        <authorList>
            <person name="Jauregui R."/>
            <person name="Singh J."/>
            <person name="Voisey C."/>
        </authorList>
    </citation>
    <scope>NUCLEOTIDE SEQUENCE [LARGE SCALE GENOMIC DNA]</scope>
    <source>
        <strain evidence="8 9">AGR01</strain>
    </source>
</reference>
<name>A0AAN6RIW9_9PLEO</name>
<feature type="domain" description="DNA-directed RNA polymerase RpoA/D/Rpb3-type" evidence="7">
    <location>
        <begin position="23"/>
        <end position="329"/>
    </location>
</feature>
<evidence type="ECO:0000256" key="5">
    <source>
        <dbReference type="ARBA" id="ARBA00023242"/>
    </source>
</evidence>
<dbReference type="InterPro" id="IPR022842">
    <property type="entry name" value="RNAP_Rpo3/Rpb3/RPAC1"/>
</dbReference>
<evidence type="ECO:0000256" key="2">
    <source>
        <dbReference type="ARBA" id="ARBA00022083"/>
    </source>
</evidence>
<dbReference type="Gene3D" id="3.30.1360.10">
    <property type="entry name" value="RNA polymerase, RBP11-like subunit"/>
    <property type="match status" value="1"/>
</dbReference>
<dbReference type="GO" id="GO:0005736">
    <property type="term" value="C:RNA polymerase I complex"/>
    <property type="evidence" value="ECO:0007669"/>
    <property type="project" value="TreeGrafter"/>
</dbReference>
<dbReference type="SUPFAM" id="SSF55257">
    <property type="entry name" value="RBP11-like subunits of RNA polymerase"/>
    <property type="match status" value="1"/>
</dbReference>
<dbReference type="HAMAP" id="MF_00320">
    <property type="entry name" value="RNApol_arch_Rpo3"/>
    <property type="match status" value="1"/>
</dbReference>
<keyword evidence="3" id="KW-0240">DNA-directed RNA polymerase</keyword>
<dbReference type="SUPFAM" id="SSF56553">
    <property type="entry name" value="Insert subdomain of RNA polymerase alpha subunit"/>
    <property type="match status" value="1"/>
</dbReference>
<dbReference type="InterPro" id="IPR011263">
    <property type="entry name" value="DNA-dir_RNA_pol_RpoA/D/Rpb3"/>
</dbReference>
<dbReference type="InterPro" id="IPR033901">
    <property type="entry name" value="RNAPI/III_AC40"/>
</dbReference>
<dbReference type="Pfam" id="PF01193">
    <property type="entry name" value="RNA_pol_L"/>
    <property type="match status" value="1"/>
</dbReference>
<gene>
    <name evidence="8" type="ORF">GRF29_77g2231336</name>
</gene>
<dbReference type="CDD" id="cd07032">
    <property type="entry name" value="RNAP_I_II_AC40"/>
    <property type="match status" value="1"/>
</dbReference>
<dbReference type="AlphaFoldDB" id="A0AAN6RIW9"/>